<dbReference type="PANTHER" id="PTHR43968">
    <property type="match status" value="1"/>
</dbReference>
<dbReference type="CDD" id="cd00299">
    <property type="entry name" value="GST_C_family"/>
    <property type="match status" value="1"/>
</dbReference>
<dbReference type="Gene3D" id="3.40.30.10">
    <property type="entry name" value="Glutaredoxin"/>
    <property type="match status" value="1"/>
</dbReference>
<gene>
    <name evidence="2" type="ORF">AAF712_008926</name>
</gene>
<sequence>MITLYDIGPTNMPKTMGMSPFVRSIRFTLNFKNIPYTVIEISMAEVESTAKSIGANPTMNFVNGSPKYTVPMIHDSKTGKVLSDSFRIAEYLDEAYPDTPRVIPPGTRMLQSSFCKFFLTNFIPLVPMVLPVTTANFLPPEVVASMKAAFGESAVKVTLNAEEQAEAWKKVMQGFRLMAEGYEDRTLGDSPFVMGGTNPTFADIFMTGYLWWIKLTLGDTQGWKEIAALGDGKFNRLLEETLALCATK</sequence>
<evidence type="ECO:0000259" key="1">
    <source>
        <dbReference type="PROSITE" id="PS50404"/>
    </source>
</evidence>
<dbReference type="PROSITE" id="PS50404">
    <property type="entry name" value="GST_NTER"/>
    <property type="match status" value="1"/>
</dbReference>
<accession>A0ABR2ZSQ8</accession>
<dbReference type="SUPFAM" id="SSF52833">
    <property type="entry name" value="Thioredoxin-like"/>
    <property type="match status" value="1"/>
</dbReference>
<protein>
    <recommendedName>
        <fullName evidence="1">GST N-terminal domain-containing protein</fullName>
    </recommendedName>
</protein>
<dbReference type="InterPro" id="IPR036282">
    <property type="entry name" value="Glutathione-S-Trfase_C_sf"/>
</dbReference>
<dbReference type="InterPro" id="IPR054416">
    <property type="entry name" value="GST_UstS-like_C"/>
</dbReference>
<proteinExistence type="predicted"/>
<dbReference type="InterPro" id="IPR004045">
    <property type="entry name" value="Glutathione_S-Trfase_N"/>
</dbReference>
<name>A0ABR2ZSQ8_9AGAR</name>
<dbReference type="SUPFAM" id="SSF47616">
    <property type="entry name" value="GST C-terminal domain-like"/>
    <property type="match status" value="1"/>
</dbReference>
<evidence type="ECO:0000313" key="3">
    <source>
        <dbReference type="Proteomes" id="UP001437256"/>
    </source>
</evidence>
<dbReference type="InterPro" id="IPR050983">
    <property type="entry name" value="GST_Omega/HSP26"/>
</dbReference>
<dbReference type="PANTHER" id="PTHR43968:SF6">
    <property type="entry name" value="GLUTATHIONE S-TRANSFERASE OMEGA"/>
    <property type="match status" value="1"/>
</dbReference>
<comment type="caution">
    <text evidence="2">The sequence shown here is derived from an EMBL/GenBank/DDBJ whole genome shotgun (WGS) entry which is preliminary data.</text>
</comment>
<reference evidence="2 3" key="1">
    <citation type="submission" date="2024-05" db="EMBL/GenBank/DDBJ databases">
        <title>A draft genome resource for the thread blight pathogen Marasmius tenuissimus strain MS-2.</title>
        <authorList>
            <person name="Yulfo-Soto G.E."/>
            <person name="Baruah I.K."/>
            <person name="Amoako-Attah I."/>
            <person name="Bukari Y."/>
            <person name="Meinhardt L.W."/>
            <person name="Bailey B.A."/>
            <person name="Cohen S.P."/>
        </authorList>
    </citation>
    <scope>NUCLEOTIDE SEQUENCE [LARGE SCALE GENOMIC DNA]</scope>
    <source>
        <strain evidence="2 3">MS-2</strain>
    </source>
</reference>
<dbReference type="Gene3D" id="1.20.1050.10">
    <property type="match status" value="1"/>
</dbReference>
<feature type="domain" description="GST N-terminal" evidence="1">
    <location>
        <begin position="9"/>
        <end position="100"/>
    </location>
</feature>
<evidence type="ECO:0000313" key="2">
    <source>
        <dbReference type="EMBL" id="KAL0064204.1"/>
    </source>
</evidence>
<dbReference type="EMBL" id="JBBXMP010000066">
    <property type="protein sequence ID" value="KAL0064204.1"/>
    <property type="molecule type" value="Genomic_DNA"/>
</dbReference>
<organism evidence="2 3">
    <name type="scientific">Marasmius tenuissimus</name>
    <dbReference type="NCBI Taxonomy" id="585030"/>
    <lineage>
        <taxon>Eukaryota</taxon>
        <taxon>Fungi</taxon>
        <taxon>Dikarya</taxon>
        <taxon>Basidiomycota</taxon>
        <taxon>Agaricomycotina</taxon>
        <taxon>Agaricomycetes</taxon>
        <taxon>Agaricomycetidae</taxon>
        <taxon>Agaricales</taxon>
        <taxon>Marasmiineae</taxon>
        <taxon>Marasmiaceae</taxon>
        <taxon>Marasmius</taxon>
    </lineage>
</organism>
<dbReference type="Pfam" id="PF22041">
    <property type="entry name" value="GST_C_7"/>
    <property type="match status" value="1"/>
</dbReference>
<dbReference type="Pfam" id="PF13409">
    <property type="entry name" value="GST_N_2"/>
    <property type="match status" value="1"/>
</dbReference>
<dbReference type="InterPro" id="IPR036249">
    <property type="entry name" value="Thioredoxin-like_sf"/>
</dbReference>
<keyword evidence="3" id="KW-1185">Reference proteome</keyword>
<dbReference type="Proteomes" id="UP001437256">
    <property type="component" value="Unassembled WGS sequence"/>
</dbReference>